<dbReference type="Proteomes" id="UP000770661">
    <property type="component" value="Unassembled WGS sequence"/>
</dbReference>
<protein>
    <submittedName>
        <fullName evidence="1">Uncharacterized protein</fullName>
    </submittedName>
</protein>
<comment type="caution">
    <text evidence="1">The sequence shown here is derived from an EMBL/GenBank/DDBJ whole genome shotgun (WGS) entry which is preliminary data.</text>
</comment>
<dbReference type="OrthoDB" id="6375694at2759"/>
<evidence type="ECO:0000313" key="2">
    <source>
        <dbReference type="Proteomes" id="UP000770661"/>
    </source>
</evidence>
<evidence type="ECO:0000313" key="1">
    <source>
        <dbReference type="EMBL" id="KAG0714390.1"/>
    </source>
</evidence>
<accession>A0A8J5CKL1</accession>
<sequence length="329" mass="36312">MLRIPSPGEPVLSHAPSIPMTPTVKHTWQLECWGPGWAWAGCEGASAGWGNVSLVPLKQRAVEVTWVWPDWYADGQVMAPIVVPQTHLRYQVEYGPLDAPTRTLLVRYKERYIRSLAEDIEGYLNANNLRLAYRALKKLRSKSPCRASAIRAADGRLVSNMDGQMARWAEYFGQLFTVDPPIGQLHTTGLQALDGDPSIDETAPSFDEVREALTKLMGGKAAAVCNISAELLKAGCVAMMRGLHAVLTAMWQSNTIPPDWKRGLVVPIWKGKGDPQDCNNYPGITLLSVPGKMAPQLSHLLLKLNSSLKPLLKIPLWFMKGLFSFSSTL</sequence>
<gene>
    <name evidence="1" type="ORF">GWK47_014255</name>
</gene>
<keyword evidence="2" id="KW-1185">Reference proteome</keyword>
<reference evidence="1" key="1">
    <citation type="submission" date="2020-07" db="EMBL/GenBank/DDBJ databases">
        <title>The High-quality genome of the commercially important snow crab, Chionoecetes opilio.</title>
        <authorList>
            <person name="Jeong J.-H."/>
            <person name="Ryu S."/>
        </authorList>
    </citation>
    <scope>NUCLEOTIDE SEQUENCE</scope>
    <source>
        <strain evidence="1">MADBK_172401_WGS</strain>
        <tissue evidence="1">Digestive gland</tissue>
    </source>
</reference>
<organism evidence="1 2">
    <name type="scientific">Chionoecetes opilio</name>
    <name type="common">Atlantic snow crab</name>
    <name type="synonym">Cancer opilio</name>
    <dbReference type="NCBI Taxonomy" id="41210"/>
    <lineage>
        <taxon>Eukaryota</taxon>
        <taxon>Metazoa</taxon>
        <taxon>Ecdysozoa</taxon>
        <taxon>Arthropoda</taxon>
        <taxon>Crustacea</taxon>
        <taxon>Multicrustacea</taxon>
        <taxon>Malacostraca</taxon>
        <taxon>Eumalacostraca</taxon>
        <taxon>Eucarida</taxon>
        <taxon>Decapoda</taxon>
        <taxon>Pleocyemata</taxon>
        <taxon>Brachyura</taxon>
        <taxon>Eubrachyura</taxon>
        <taxon>Majoidea</taxon>
        <taxon>Majidae</taxon>
        <taxon>Chionoecetes</taxon>
    </lineage>
</organism>
<dbReference type="AlphaFoldDB" id="A0A8J5CKL1"/>
<dbReference type="EMBL" id="JACEEZ010020581">
    <property type="protein sequence ID" value="KAG0714390.1"/>
    <property type="molecule type" value="Genomic_DNA"/>
</dbReference>
<dbReference type="PANTHER" id="PTHR19446">
    <property type="entry name" value="REVERSE TRANSCRIPTASES"/>
    <property type="match status" value="1"/>
</dbReference>
<name>A0A8J5CKL1_CHIOP</name>
<proteinExistence type="predicted"/>